<dbReference type="AlphaFoldDB" id="K2IIB2"/>
<comment type="caution">
    <text evidence="13">The sequence shown here is derived from an EMBL/GenBank/DDBJ whole genome shotgun (WGS) entry which is preliminary data.</text>
</comment>
<keyword evidence="14" id="KW-1185">Reference proteome</keyword>
<dbReference type="InterPro" id="IPR000531">
    <property type="entry name" value="Beta-barrel_TonB"/>
</dbReference>
<evidence type="ECO:0000313" key="13">
    <source>
        <dbReference type="EMBL" id="EKE69866.1"/>
    </source>
</evidence>
<keyword evidence="4 8" id="KW-0812">Transmembrane</keyword>
<dbReference type="Proteomes" id="UP000006755">
    <property type="component" value="Unassembled WGS sequence"/>
</dbReference>
<comment type="subcellular location">
    <subcellularLocation>
        <location evidence="1 8">Cell outer membrane</location>
        <topology evidence="1 8">Multi-pass membrane protein</topology>
    </subcellularLocation>
</comment>
<dbReference type="GO" id="GO:0015344">
    <property type="term" value="F:siderophore uptake transmembrane transporter activity"/>
    <property type="evidence" value="ECO:0007669"/>
    <property type="project" value="TreeGrafter"/>
</dbReference>
<dbReference type="PANTHER" id="PTHR30069">
    <property type="entry name" value="TONB-DEPENDENT OUTER MEMBRANE RECEPTOR"/>
    <property type="match status" value="1"/>
</dbReference>
<evidence type="ECO:0000256" key="10">
    <source>
        <dbReference type="SAM" id="SignalP"/>
    </source>
</evidence>
<dbReference type="InterPro" id="IPR008969">
    <property type="entry name" value="CarboxyPept-like_regulatory"/>
</dbReference>
<dbReference type="InterPro" id="IPR036942">
    <property type="entry name" value="Beta-barrel_TonB_sf"/>
</dbReference>
<dbReference type="Pfam" id="PF13620">
    <property type="entry name" value="CarboxypepD_reg"/>
    <property type="match status" value="1"/>
</dbReference>
<evidence type="ECO:0000256" key="4">
    <source>
        <dbReference type="ARBA" id="ARBA00022692"/>
    </source>
</evidence>
<feature type="domain" description="TonB-dependent receptor plug" evidence="12">
    <location>
        <begin position="118"/>
        <end position="221"/>
    </location>
</feature>
<feature type="chain" id="PRO_5003858790" evidence="10">
    <location>
        <begin position="22"/>
        <end position="759"/>
    </location>
</feature>
<evidence type="ECO:0000259" key="11">
    <source>
        <dbReference type="Pfam" id="PF00593"/>
    </source>
</evidence>
<dbReference type="Gene3D" id="2.60.40.1120">
    <property type="entry name" value="Carboxypeptidase-like, regulatory domain"/>
    <property type="match status" value="1"/>
</dbReference>
<evidence type="ECO:0000313" key="14">
    <source>
        <dbReference type="Proteomes" id="UP000006755"/>
    </source>
</evidence>
<keyword evidence="7 8" id="KW-0998">Cell outer membrane</keyword>
<dbReference type="GO" id="GO:0044718">
    <property type="term" value="P:siderophore transmembrane transport"/>
    <property type="evidence" value="ECO:0007669"/>
    <property type="project" value="TreeGrafter"/>
</dbReference>
<organism evidence="13 14">
    <name type="scientific">Gallaecimonas xiamenensis 3-C-1</name>
    <dbReference type="NCBI Taxonomy" id="745411"/>
    <lineage>
        <taxon>Bacteria</taxon>
        <taxon>Pseudomonadati</taxon>
        <taxon>Pseudomonadota</taxon>
        <taxon>Gammaproteobacteria</taxon>
        <taxon>Enterobacterales</taxon>
        <taxon>Gallaecimonadaceae</taxon>
        <taxon>Gallaecimonas</taxon>
    </lineage>
</organism>
<dbReference type="InterPro" id="IPR037066">
    <property type="entry name" value="Plug_dom_sf"/>
</dbReference>
<evidence type="ECO:0000256" key="3">
    <source>
        <dbReference type="ARBA" id="ARBA00022452"/>
    </source>
</evidence>
<dbReference type="RefSeq" id="WP_008485688.1">
    <property type="nucleotide sequence ID" value="NZ_AMRI01000022.1"/>
</dbReference>
<proteinExistence type="inferred from homology"/>
<dbReference type="GO" id="GO:0009279">
    <property type="term" value="C:cell outer membrane"/>
    <property type="evidence" value="ECO:0007669"/>
    <property type="project" value="UniProtKB-SubCell"/>
</dbReference>
<dbReference type="OrthoDB" id="9795928at2"/>
<evidence type="ECO:0000259" key="12">
    <source>
        <dbReference type="Pfam" id="PF07715"/>
    </source>
</evidence>
<dbReference type="eggNOG" id="COG3485">
    <property type="taxonomic scope" value="Bacteria"/>
</dbReference>
<evidence type="ECO:0000256" key="6">
    <source>
        <dbReference type="ARBA" id="ARBA00023136"/>
    </source>
</evidence>
<keyword evidence="3 8" id="KW-1134">Transmembrane beta strand</keyword>
<dbReference type="EMBL" id="AMRI01000022">
    <property type="protein sequence ID" value="EKE69866.1"/>
    <property type="molecule type" value="Genomic_DNA"/>
</dbReference>
<keyword evidence="6 8" id="KW-0472">Membrane</keyword>
<keyword evidence="13" id="KW-0675">Receptor</keyword>
<feature type="domain" description="TonB-dependent receptor-like beta-barrel" evidence="11">
    <location>
        <begin position="313"/>
        <end position="728"/>
    </location>
</feature>
<dbReference type="Pfam" id="PF07715">
    <property type="entry name" value="Plug"/>
    <property type="match status" value="1"/>
</dbReference>
<evidence type="ECO:0000256" key="2">
    <source>
        <dbReference type="ARBA" id="ARBA00022448"/>
    </source>
</evidence>
<dbReference type="PATRIC" id="fig|745411.4.peg.2811"/>
<sequence length="759" mass="81459">MKFAPLYLGLAAAGLVTPLMAAELTGTVTDLAGKPISGAQVSVDGAKASTRTDDNGHYRLTVADNSHLHLHAGANDFAHGEADISVATGSQVQDFALAPVNVENIVVTGTALGRTALESSTPVTVLAEDELRKATAPSLGDTLERQPGVQASHFGPAASRPIIRGMDGPRVKVLENGLSVGDASTVSADHAVTSEASTARQVEILRGPGTLLYGNGAIGGVVNVVDQRYSDQPVDGLSGELEGRYGTGNDERTAVANLNGGDGRYNWHLDGTRRRAHSEDIPGHAVVGQPNPSGKLDNSQLSLDDFAAGAGYTGDDGFIAVSGSRTESNYGIPGDGDSEEPAITIDMQKTAWQLHGGLNDPFAGFSKLRFDGGYTHYQHAEEEDGVAGTLFTNKESEGRLTLSNNPWGEWQGVMGLHLNHRDFSIQGEEALTPDTRTDANALFLVQERTLGDWRLELGGRLEHYRLKADAMVLESLAGDLAYQPKDLSDNNLSLSAGTVWDFSPGYNLSLALTRAERSATAEELYSYGPHDATRSFELGSLYLAQSGQVSPISQDPDKEVANNLDLSLRKFQGDWSGSVSLFYNKVDHYFYERNTGLTAADLVGDGEEGDMPVYQYSQGDATLYGFEAQVNVPMGDNWSLDAFSDYTRGKLDDGGNLPRISPLRLGTTLNYDWQDWHADIGAVGYSKQDKVAENETSTGGYTLVDASVSYRLYTQGGDLYLFLKGNNLTDKEARPHTSFLKDVAPLPGRNLTLGLRYSF</sequence>
<reference evidence="13 14" key="1">
    <citation type="journal article" date="2012" name="J. Bacteriol.">
        <title>Genome Sequence of Gallaecimonas xiamenensis Type Strain 3-C-1.</title>
        <authorList>
            <person name="Lai Q."/>
            <person name="Wang L."/>
            <person name="Wang W."/>
            <person name="Shao Z."/>
        </authorList>
    </citation>
    <scope>NUCLEOTIDE SEQUENCE [LARGE SCALE GENOMIC DNA]</scope>
    <source>
        <strain evidence="13 14">3-C-1</strain>
    </source>
</reference>
<feature type="signal peptide" evidence="10">
    <location>
        <begin position="1"/>
        <end position="21"/>
    </location>
</feature>
<evidence type="ECO:0000256" key="9">
    <source>
        <dbReference type="RuleBase" id="RU003357"/>
    </source>
</evidence>
<evidence type="ECO:0000256" key="1">
    <source>
        <dbReference type="ARBA" id="ARBA00004571"/>
    </source>
</evidence>
<dbReference type="SUPFAM" id="SSF56935">
    <property type="entry name" value="Porins"/>
    <property type="match status" value="1"/>
</dbReference>
<evidence type="ECO:0000256" key="7">
    <source>
        <dbReference type="ARBA" id="ARBA00023237"/>
    </source>
</evidence>
<dbReference type="PROSITE" id="PS52016">
    <property type="entry name" value="TONB_DEPENDENT_REC_3"/>
    <property type="match status" value="1"/>
</dbReference>
<accession>K2IIB2</accession>
<dbReference type="Gene3D" id="2.40.170.20">
    <property type="entry name" value="TonB-dependent receptor, beta-barrel domain"/>
    <property type="match status" value="1"/>
</dbReference>
<dbReference type="eggNOG" id="COG4206">
    <property type="taxonomic scope" value="Bacteria"/>
</dbReference>
<dbReference type="InterPro" id="IPR039426">
    <property type="entry name" value="TonB-dep_rcpt-like"/>
</dbReference>
<dbReference type="Gene3D" id="2.170.130.10">
    <property type="entry name" value="TonB-dependent receptor, plug domain"/>
    <property type="match status" value="1"/>
</dbReference>
<evidence type="ECO:0000256" key="8">
    <source>
        <dbReference type="PROSITE-ProRule" id="PRU01360"/>
    </source>
</evidence>
<keyword evidence="5 9" id="KW-0798">TonB box</keyword>
<protein>
    <submittedName>
        <fullName evidence="13">TonB-dependent receptor plug</fullName>
    </submittedName>
</protein>
<dbReference type="STRING" id="745411.B3C1_14300"/>
<dbReference type="Pfam" id="PF00593">
    <property type="entry name" value="TonB_dep_Rec_b-barrel"/>
    <property type="match status" value="1"/>
</dbReference>
<dbReference type="SUPFAM" id="SSF49464">
    <property type="entry name" value="Carboxypeptidase regulatory domain-like"/>
    <property type="match status" value="1"/>
</dbReference>
<dbReference type="CDD" id="cd01347">
    <property type="entry name" value="ligand_gated_channel"/>
    <property type="match status" value="1"/>
</dbReference>
<keyword evidence="2 8" id="KW-0813">Transport</keyword>
<comment type="similarity">
    <text evidence="8 9">Belongs to the TonB-dependent receptor family.</text>
</comment>
<name>K2IIB2_9GAMM</name>
<gene>
    <name evidence="13" type="ORF">B3C1_14300</name>
</gene>
<dbReference type="PANTHER" id="PTHR30069:SF40">
    <property type="entry name" value="TONB-DEPENDENT RECEPTOR NMB0964-RELATED"/>
    <property type="match status" value="1"/>
</dbReference>
<keyword evidence="10" id="KW-0732">Signal</keyword>
<evidence type="ECO:0000256" key="5">
    <source>
        <dbReference type="ARBA" id="ARBA00023077"/>
    </source>
</evidence>
<dbReference type="InterPro" id="IPR012910">
    <property type="entry name" value="Plug_dom"/>
</dbReference>